<dbReference type="Gene3D" id="3.10.196.10">
    <property type="entry name" value="Vitamin B12-dependent methionine synthase, activation domain"/>
    <property type="match status" value="1"/>
</dbReference>
<dbReference type="PROSITE" id="PS50970">
    <property type="entry name" value="HCY"/>
    <property type="match status" value="1"/>
</dbReference>
<evidence type="ECO:0000256" key="20">
    <source>
        <dbReference type="NCBIfam" id="TIGR02082"/>
    </source>
</evidence>
<dbReference type="Gene3D" id="3.40.50.280">
    <property type="entry name" value="Cobalamin-binding domain"/>
    <property type="match status" value="1"/>
</dbReference>
<dbReference type="PROSITE" id="PS51337">
    <property type="entry name" value="B12_BINDING_NTER"/>
    <property type="match status" value="1"/>
</dbReference>
<evidence type="ECO:0000256" key="11">
    <source>
        <dbReference type="ARBA" id="ARBA00022679"/>
    </source>
</evidence>
<dbReference type="InterPro" id="IPR011005">
    <property type="entry name" value="Dihydropteroate_synth-like_sf"/>
</dbReference>
<evidence type="ECO:0000256" key="4">
    <source>
        <dbReference type="ARBA" id="ARBA00005178"/>
    </source>
</evidence>
<dbReference type="Pfam" id="PF02574">
    <property type="entry name" value="S-methyl_trans"/>
    <property type="match status" value="1"/>
</dbReference>
<dbReference type="PANTHER" id="PTHR45833">
    <property type="entry name" value="METHIONINE SYNTHASE"/>
    <property type="match status" value="1"/>
</dbReference>
<evidence type="ECO:0000259" key="27">
    <source>
        <dbReference type="PROSITE" id="PS51337"/>
    </source>
</evidence>
<evidence type="ECO:0000256" key="18">
    <source>
        <dbReference type="ARBA" id="ARBA00025552"/>
    </source>
</evidence>
<feature type="domain" description="B12-binding" evidence="26">
    <location>
        <begin position="763"/>
        <end position="899"/>
    </location>
</feature>
<dbReference type="CDD" id="cd00740">
    <property type="entry name" value="MeTr"/>
    <property type="match status" value="1"/>
</dbReference>
<evidence type="ECO:0000256" key="13">
    <source>
        <dbReference type="ARBA" id="ARBA00022723"/>
    </source>
</evidence>
<dbReference type="PROSITE" id="PS50972">
    <property type="entry name" value="PTERIN_BINDING"/>
    <property type="match status" value="1"/>
</dbReference>
<feature type="domain" description="B12-binding N-terminal" evidence="27">
    <location>
        <begin position="662"/>
        <end position="756"/>
    </location>
</feature>
<dbReference type="EC" id="2.1.1.13" evidence="6 20"/>
<dbReference type="PROSITE" id="PS50974">
    <property type="entry name" value="ADOMET_ACTIVATION"/>
    <property type="match status" value="1"/>
</dbReference>
<dbReference type="NCBIfam" id="NF007024">
    <property type="entry name" value="PRK09490.1"/>
    <property type="match status" value="1"/>
</dbReference>
<evidence type="ECO:0000256" key="14">
    <source>
        <dbReference type="ARBA" id="ARBA00022737"/>
    </source>
</evidence>
<dbReference type="InterPro" id="IPR004223">
    <property type="entry name" value="VitB12-dep_Met_synth_activ_dom"/>
</dbReference>
<keyword evidence="29" id="KW-1185">Reference proteome</keyword>
<evidence type="ECO:0000259" key="25">
    <source>
        <dbReference type="PROSITE" id="PS50974"/>
    </source>
</evidence>
<evidence type="ECO:0000256" key="10">
    <source>
        <dbReference type="ARBA" id="ARBA00022628"/>
    </source>
</evidence>
<gene>
    <name evidence="28" type="primary">metH</name>
    <name evidence="28" type="ORF">AGR13a_Cc250140</name>
</gene>
<dbReference type="PROSITE" id="PS51332">
    <property type="entry name" value="B12_BINDING"/>
    <property type="match status" value="1"/>
</dbReference>
<dbReference type="Pfam" id="PF02965">
    <property type="entry name" value="Met_synt_B12"/>
    <property type="match status" value="1"/>
</dbReference>
<comment type="caution">
    <text evidence="28">The sequence shown here is derived from an EMBL/GenBank/DDBJ whole genome shotgun (WGS) entry which is preliminary data.</text>
</comment>
<keyword evidence="9 21" id="KW-0028">Amino-acid biosynthesis</keyword>
<dbReference type="InterPro" id="IPR037010">
    <property type="entry name" value="VitB12-dep_Met_synth_activ_sf"/>
</dbReference>
<keyword evidence="15 21" id="KW-0862">Zinc</keyword>
<dbReference type="InterPro" id="IPR003726">
    <property type="entry name" value="HCY_dom"/>
</dbReference>
<dbReference type="PANTHER" id="PTHR45833:SF1">
    <property type="entry name" value="METHIONINE SYNTHASE"/>
    <property type="match status" value="1"/>
</dbReference>
<dbReference type="InterPro" id="IPR003759">
    <property type="entry name" value="Cbl-bd_cap"/>
</dbReference>
<comment type="cofactor">
    <cofactor evidence="2 21 22">
        <name>Zn(2+)</name>
        <dbReference type="ChEBI" id="CHEBI:29105"/>
    </cofactor>
</comment>
<evidence type="ECO:0000256" key="8">
    <source>
        <dbReference type="ARBA" id="ARBA00022603"/>
    </source>
</evidence>
<evidence type="ECO:0000256" key="6">
    <source>
        <dbReference type="ARBA" id="ARBA00012032"/>
    </source>
</evidence>
<dbReference type="Pfam" id="PF02310">
    <property type="entry name" value="B12-binding"/>
    <property type="match status" value="1"/>
</dbReference>
<keyword evidence="17 21" id="KW-0170">Cobalt</keyword>
<dbReference type="InterPro" id="IPR033706">
    <property type="entry name" value="Met_synthase_B12-bd"/>
</dbReference>
<dbReference type="SMART" id="SM01018">
    <property type="entry name" value="B12-binding_2"/>
    <property type="match status" value="1"/>
</dbReference>
<dbReference type="Gene3D" id="1.10.1240.10">
    <property type="entry name" value="Methionine synthase domain"/>
    <property type="match status" value="1"/>
</dbReference>
<reference evidence="28 29" key="1">
    <citation type="submission" date="2016-01" db="EMBL/GenBank/DDBJ databases">
        <authorList>
            <person name="Regsiter A."/>
            <person name="william w."/>
        </authorList>
    </citation>
    <scope>NUCLEOTIDE SEQUENCE [LARGE SCALE GENOMIC DNA]</scope>
    <source>
        <strain evidence="28 29">CFBP 6927</strain>
    </source>
</reference>
<evidence type="ECO:0000259" key="23">
    <source>
        <dbReference type="PROSITE" id="PS50970"/>
    </source>
</evidence>
<evidence type="ECO:0000259" key="24">
    <source>
        <dbReference type="PROSITE" id="PS50972"/>
    </source>
</evidence>
<comment type="function">
    <text evidence="18 21">Catalyzes the transfer of a methyl group from methyl-cobalamin to homocysteine, yielding enzyme-bound cob(I)alamin and methionine. Subsequently, remethylates the cofactor using methyltetrahydrofolate.</text>
</comment>
<dbReference type="InterPro" id="IPR011822">
    <property type="entry name" value="MetH"/>
</dbReference>
<dbReference type="SUPFAM" id="SSF82282">
    <property type="entry name" value="Homocysteine S-methyltransferase"/>
    <property type="match status" value="1"/>
</dbReference>
<dbReference type="SUPFAM" id="SSF47644">
    <property type="entry name" value="Methionine synthase domain"/>
    <property type="match status" value="1"/>
</dbReference>
<dbReference type="Proteomes" id="UP000191812">
    <property type="component" value="Unassembled WGS sequence"/>
</dbReference>
<feature type="binding site" evidence="22">
    <location>
        <position position="260"/>
    </location>
    <ligand>
        <name>Zn(2+)</name>
        <dbReference type="ChEBI" id="CHEBI:29105"/>
    </ligand>
</feature>
<dbReference type="RefSeq" id="WP_080836760.1">
    <property type="nucleotide sequence ID" value="NZ_LT009756.1"/>
</dbReference>
<keyword evidence="16 21" id="KW-0486">Methionine biosynthesis</keyword>
<dbReference type="InterPro" id="IPR006158">
    <property type="entry name" value="Cobalamin-bd"/>
</dbReference>
<feature type="binding site" evidence="22">
    <location>
        <position position="323"/>
    </location>
    <ligand>
        <name>Zn(2+)</name>
        <dbReference type="ChEBI" id="CHEBI:29105"/>
    </ligand>
</feature>
<evidence type="ECO:0000256" key="12">
    <source>
        <dbReference type="ARBA" id="ARBA00022691"/>
    </source>
</evidence>
<dbReference type="CDD" id="cd02069">
    <property type="entry name" value="methionine_synthase_B12_BD"/>
    <property type="match status" value="1"/>
</dbReference>
<dbReference type="Gene3D" id="3.20.20.20">
    <property type="entry name" value="Dihydropteroate synthase-like"/>
    <property type="match status" value="1"/>
</dbReference>
<comment type="domain">
    <text evidence="21">Modular enzyme with four functionally distinct domains. The isolated Hcy-binding domain catalyzes methyl transfer from free methylcobalamin to homocysteine. The Hcy-binding domain in association with the pterin-binding domain catalyzes the methylation of cob(I)alamin by methyltetrahydrofolate and the methylation of homocysteine. The B12-binding domain binds the cofactor. The AdoMet activation domain binds S-adenosyl-L-methionine. Under aerobic conditions cob(I)alamin can be converted to inactive cob(II)alamin. Reductive methylation by S-adenosyl-L-methionine and flavodoxin regenerates methylcobalamin.</text>
</comment>
<feature type="domain" description="AdoMet activation" evidence="25">
    <location>
        <begin position="915"/>
        <end position="1247"/>
    </location>
</feature>
<keyword evidence="12 21" id="KW-0949">S-adenosyl-L-methionine</keyword>
<keyword evidence="13 21" id="KW-0479">Metal-binding</keyword>
<comment type="catalytic activity">
    <reaction evidence="1 21">
        <text>(6S)-5-methyl-5,6,7,8-tetrahydrofolate + L-homocysteine = (6S)-5,6,7,8-tetrahydrofolate + L-methionine</text>
        <dbReference type="Rhea" id="RHEA:11172"/>
        <dbReference type="ChEBI" id="CHEBI:18608"/>
        <dbReference type="ChEBI" id="CHEBI:57453"/>
        <dbReference type="ChEBI" id="CHEBI:57844"/>
        <dbReference type="ChEBI" id="CHEBI:58199"/>
        <dbReference type="EC" id="2.1.1.13"/>
    </reaction>
</comment>
<keyword evidence="11 21" id="KW-0808">Transferase</keyword>
<dbReference type="EMBL" id="FBWH01000018">
    <property type="protein sequence ID" value="CUX26300.1"/>
    <property type="molecule type" value="Genomic_DNA"/>
</dbReference>
<dbReference type="InterPro" id="IPR036724">
    <property type="entry name" value="Cobalamin-bd_sf"/>
</dbReference>
<evidence type="ECO:0000256" key="7">
    <source>
        <dbReference type="ARBA" id="ARBA00013998"/>
    </source>
</evidence>
<evidence type="ECO:0000256" key="2">
    <source>
        <dbReference type="ARBA" id="ARBA00001947"/>
    </source>
</evidence>
<evidence type="ECO:0000256" key="15">
    <source>
        <dbReference type="ARBA" id="ARBA00022833"/>
    </source>
</evidence>
<keyword evidence="14" id="KW-0677">Repeat</keyword>
<dbReference type="Pfam" id="PF02607">
    <property type="entry name" value="B12-binding_2"/>
    <property type="match status" value="1"/>
</dbReference>
<dbReference type="GO" id="GO:0032259">
    <property type="term" value="P:methylation"/>
    <property type="evidence" value="ECO:0007669"/>
    <property type="project" value="UniProtKB-KW"/>
</dbReference>
<dbReference type="NCBIfam" id="TIGR02082">
    <property type="entry name" value="metH"/>
    <property type="match status" value="1"/>
</dbReference>
<comment type="pathway">
    <text evidence="4 21">Amino-acid biosynthesis; L-methionine biosynthesis via de novo pathway; L-methionine from L-homocysteine (MetH route): step 1/1.</text>
</comment>
<evidence type="ECO:0000256" key="9">
    <source>
        <dbReference type="ARBA" id="ARBA00022605"/>
    </source>
</evidence>
<name>A0ABP2BFH1_9HYPH</name>
<evidence type="ECO:0000313" key="28">
    <source>
        <dbReference type="EMBL" id="CUX26300.1"/>
    </source>
</evidence>
<dbReference type="Pfam" id="PF00809">
    <property type="entry name" value="Pterin_bind"/>
    <property type="match status" value="1"/>
</dbReference>
<keyword evidence="8 21" id="KW-0489">Methyltransferase</keyword>
<feature type="domain" description="Hcy-binding" evidence="23">
    <location>
        <begin position="19"/>
        <end position="338"/>
    </location>
</feature>
<evidence type="ECO:0000256" key="1">
    <source>
        <dbReference type="ARBA" id="ARBA00001700"/>
    </source>
</evidence>
<dbReference type="SUPFAM" id="SSF51717">
    <property type="entry name" value="Dihydropteroate synthetase-like"/>
    <property type="match status" value="1"/>
</dbReference>
<dbReference type="Gene3D" id="3.20.20.330">
    <property type="entry name" value="Homocysteine-binding-like domain"/>
    <property type="match status" value="1"/>
</dbReference>
<evidence type="ECO:0000259" key="26">
    <source>
        <dbReference type="PROSITE" id="PS51332"/>
    </source>
</evidence>
<evidence type="ECO:0000256" key="17">
    <source>
        <dbReference type="ARBA" id="ARBA00023285"/>
    </source>
</evidence>
<feature type="domain" description="Pterin-binding" evidence="24">
    <location>
        <begin position="369"/>
        <end position="634"/>
    </location>
</feature>
<comment type="cofactor">
    <cofactor evidence="3 21">
        <name>methylcob(III)alamin</name>
        <dbReference type="ChEBI" id="CHEBI:28115"/>
    </cofactor>
</comment>
<evidence type="ECO:0000256" key="21">
    <source>
        <dbReference type="PIRNR" id="PIRNR000381"/>
    </source>
</evidence>
<dbReference type="InterPro" id="IPR036594">
    <property type="entry name" value="Meth_synthase_dom"/>
</dbReference>
<dbReference type="InterPro" id="IPR000489">
    <property type="entry name" value="Pterin-binding_dom"/>
</dbReference>
<organism evidence="28 29">
    <name type="scientific">Agrobacterium genomosp. 13 str. CFBP 6927</name>
    <dbReference type="NCBI Taxonomy" id="1183428"/>
    <lineage>
        <taxon>Bacteria</taxon>
        <taxon>Pseudomonadati</taxon>
        <taxon>Pseudomonadota</taxon>
        <taxon>Alphaproteobacteria</taxon>
        <taxon>Hyphomicrobiales</taxon>
        <taxon>Rhizobiaceae</taxon>
        <taxon>Rhizobium/Agrobacterium group</taxon>
        <taxon>Agrobacterium</taxon>
        <taxon>Agrobacterium tumefaciens complex</taxon>
    </lineage>
</organism>
<evidence type="ECO:0000256" key="16">
    <source>
        <dbReference type="ARBA" id="ARBA00023167"/>
    </source>
</evidence>
<sequence length="1257" mass="138760">MFDDLFGPEGAKRDGAEIFKALREAASERILILDGAMGTQIQGLGFDEYHFRGDRFIGCACHQKGNNDLLILTQPDAIEDIHYRYAMAGADILETNTFSSTRIAQADYEMENAVYDLNREGAAIVRRAAQRAEREDGRRRFVAGAIGPTNRTASISPDVNNPGYRAVSFDDLRIAYGEQIDGLIDGGADIILIETIFDTLNAKAAIFACEERFEAKGIRLPVMISGTITDLSGRTLSGQTPSAFWNSVRHANPFTIGLNCALGADAMRPHLQELSDVADTFVCAYPNAGLPNEFGQYDETPEMMARQVQGFVRDGLVNIVGGCCGSTPEHIRAIAEAVKGYKPREIPEHKPFMSLSGLEPFVLTKDIPFVNVGERTNVTGSARFRKLITAGDYTAALAVARDQVENGAQIIDINMDEGLIDSEKAMVEFLNLIAAEPDIARVPVMIDSSKFEIIEAGLKCVQGKSIVNSISLKEGEEKFLQQARLVHNYGAAVVVMAFDEVGQADTYERKVEICSRAYKLLTEKAGLSPEDIIFDPNVFAVATGIEEHNNYGVDFIQATRTIRETMPLTHISGGVSNLSFSFRGNEPVREAMHAVFLYHAIQVGMDMGIVNAGQLAVYDNIDPELREACEDVVLNRRDDATERLLEVAERFRGTGAKDTKVQDLSWRELPVEKRLEHALVNGITDYIEADTEEARQKAARPLHVIEGPLMAGMNVVGDLFGSGKMFLPQVVKSARVMKQAVAVLLPYMEEEKRLNGGSERSAAGKVLMATVKGDVHDIGKNIVGVVLACNNYEIIDLGVMVPTTKILETAIAEKVDVIGLSGLITPSLDEMVHVAAEMERQGFDIPLLIGGATTSRVHTAVKIHPRYEAGQAIYVTDASRAVGVVSALLSAEQKPAYIDGIRSEYAKVAEAHARNEREKQRLPLSRARENAHKIDWSSYSAVKPQFFGTRVFETYDLEELSRYIDWTPFFQTWELKGRFPAILHDEKQGEAARQLYSDAQAMLKKIIEENWFRPRAVIGFWPANAVGDDIRLFTDENRKEELATFFTLRQQLSKRDGRPNVALSDFVAPVDSGVADYVGGFVVTAGIEEVAIAERFERANDDYSSILVKALADRFAEAFAERMHERVRKEFWGYAPDEAFAGEELIGEAYAGIRPAPGYPAQPDHTEKKTLFALLDATNAAGVELTESYAMWPGSSVSGIYIGHPESYYFGVAKVERDQVLDYARRKDMPVEEVERWLGPVLNYVPTNGVEEIDSAA</sequence>
<dbReference type="SUPFAM" id="SSF52242">
    <property type="entry name" value="Cobalamin (vitamin B12)-binding domain"/>
    <property type="match status" value="1"/>
</dbReference>
<evidence type="ECO:0000256" key="22">
    <source>
        <dbReference type="PROSITE-ProRule" id="PRU00333"/>
    </source>
</evidence>
<dbReference type="Gene3D" id="1.10.288.10">
    <property type="entry name" value="Cobalamin-dependent Methionine Synthase, domain 2"/>
    <property type="match status" value="1"/>
</dbReference>
<proteinExistence type="inferred from homology"/>
<dbReference type="InterPro" id="IPR050554">
    <property type="entry name" value="Met_Synthase/Corrinoid"/>
</dbReference>
<accession>A0ABP2BFH1</accession>
<dbReference type="SUPFAM" id="SSF56507">
    <property type="entry name" value="Methionine synthase activation domain-like"/>
    <property type="match status" value="1"/>
</dbReference>
<keyword evidence="10 21" id="KW-0846">Cobalamin</keyword>
<evidence type="ECO:0000256" key="19">
    <source>
        <dbReference type="ARBA" id="ARBA00031040"/>
    </source>
</evidence>
<dbReference type="PIRSF" id="PIRSF000381">
    <property type="entry name" value="MetH"/>
    <property type="match status" value="1"/>
</dbReference>
<feature type="binding site" evidence="22">
    <location>
        <position position="324"/>
    </location>
    <ligand>
        <name>Zn(2+)</name>
        <dbReference type="ChEBI" id="CHEBI:29105"/>
    </ligand>
</feature>
<dbReference type="InterPro" id="IPR036589">
    <property type="entry name" value="HCY_dom_sf"/>
</dbReference>
<evidence type="ECO:0000256" key="3">
    <source>
        <dbReference type="ARBA" id="ARBA00001956"/>
    </source>
</evidence>
<protein>
    <recommendedName>
        <fullName evidence="7 20">Methionine synthase</fullName>
        <ecNumber evidence="6 20">2.1.1.13</ecNumber>
    </recommendedName>
    <alternativeName>
        <fullName evidence="19 21">5-methyltetrahydrofolate--homocysteine methyltransferase</fullName>
    </alternativeName>
</protein>
<comment type="similarity">
    <text evidence="5">Belongs to the vitamin-B12 dependent methionine synthase family.</text>
</comment>
<dbReference type="GO" id="GO:0008705">
    <property type="term" value="F:methionine synthase activity"/>
    <property type="evidence" value="ECO:0007669"/>
    <property type="project" value="UniProtKB-EC"/>
</dbReference>
<evidence type="ECO:0000313" key="29">
    <source>
        <dbReference type="Proteomes" id="UP000191812"/>
    </source>
</evidence>
<evidence type="ECO:0000256" key="5">
    <source>
        <dbReference type="ARBA" id="ARBA00010398"/>
    </source>
</evidence>